<protein>
    <submittedName>
        <fullName evidence="1">Protein MSS2, mitochondrial</fullName>
    </submittedName>
</protein>
<evidence type="ECO:0000313" key="1">
    <source>
        <dbReference type="EMBL" id="RCK65195.1"/>
    </source>
</evidence>
<reference evidence="1 2" key="1">
    <citation type="submission" date="2018-06" db="EMBL/GenBank/DDBJ databases">
        <title>Whole genome sequencing of Candida tropicalis (genome annotated by CSBL at Korea University).</title>
        <authorList>
            <person name="Ahn J."/>
        </authorList>
    </citation>
    <scope>NUCLEOTIDE SEQUENCE [LARGE SCALE GENOMIC DNA]</scope>
    <source>
        <strain evidence="1 2">ATCC 20962</strain>
    </source>
</reference>
<gene>
    <name evidence="1" type="primary">MSS2</name>
    <name evidence="1" type="ORF">Cantr_00505</name>
</gene>
<dbReference type="AlphaFoldDB" id="A0A367YH31"/>
<keyword evidence="2" id="KW-1185">Reference proteome</keyword>
<evidence type="ECO:0000313" key="2">
    <source>
        <dbReference type="Proteomes" id="UP000253472"/>
    </source>
</evidence>
<dbReference type="SUPFAM" id="SSF81901">
    <property type="entry name" value="HCP-like"/>
    <property type="match status" value="1"/>
</dbReference>
<dbReference type="InterPro" id="IPR011990">
    <property type="entry name" value="TPR-like_helical_dom_sf"/>
</dbReference>
<comment type="caution">
    <text evidence="1">The sequence shown here is derived from an EMBL/GenBank/DDBJ whole genome shotgun (WGS) entry which is preliminary data.</text>
</comment>
<dbReference type="EMBL" id="QLNQ01000021">
    <property type="protein sequence ID" value="RCK65195.1"/>
    <property type="molecule type" value="Genomic_DNA"/>
</dbReference>
<accession>A0A367YH31</accession>
<name>A0A367YH31_9ASCO</name>
<dbReference type="Gene3D" id="1.25.40.10">
    <property type="entry name" value="Tetratricopeptide repeat domain"/>
    <property type="match status" value="1"/>
</dbReference>
<dbReference type="STRING" id="5486.A0A367YH31"/>
<sequence length="324" mass="37039">MLPVLSTIYDNLSTPEKISLPGFVQGSDLMDFKQMLSTVRKLTSSTNTHLVALEAELIEQSAERGDLDAITLLAFETLGKTDKTKEDTQHANKLIGELVELDHPLVFKMAGDLAWSKNAHAQAVEYWKKFIALEPASALASQVYFNLGYYYFTYLVRPDVVLSKLYFEKSVNVGDVSNDEYAVKSHYYLGQLYVENNPKVSRYHWEISSSKGLKESYSSLGFLEMNVFNNYEQAAEWFKLGAELSNDMTCNIGMFDCYRMLKSWKLANVALNKIYDVRDKIAKLKFRKDIPENIQASIKYNQSLLKAFFDTRKDDIILVQSRIV</sequence>
<dbReference type="OrthoDB" id="1658288at2759"/>
<organism evidence="1 2">
    <name type="scientific">Candida viswanathii</name>
    <dbReference type="NCBI Taxonomy" id="5486"/>
    <lineage>
        <taxon>Eukaryota</taxon>
        <taxon>Fungi</taxon>
        <taxon>Dikarya</taxon>
        <taxon>Ascomycota</taxon>
        <taxon>Saccharomycotina</taxon>
        <taxon>Pichiomycetes</taxon>
        <taxon>Debaryomycetaceae</taxon>
        <taxon>Candida/Lodderomyces clade</taxon>
        <taxon>Candida</taxon>
    </lineage>
</organism>
<dbReference type="Proteomes" id="UP000253472">
    <property type="component" value="Unassembled WGS sequence"/>
</dbReference>
<proteinExistence type="predicted"/>